<dbReference type="AlphaFoldDB" id="G0P0K4"/>
<dbReference type="PANTHER" id="PTHR22589:SF31">
    <property type="entry name" value="CARNITINE O-PALMITOYLTRANSFERASE"/>
    <property type="match status" value="1"/>
</dbReference>
<dbReference type="OrthoDB" id="240216at2759"/>
<dbReference type="InterPro" id="IPR023213">
    <property type="entry name" value="CAT-like_dom_sf"/>
</dbReference>
<keyword evidence="2" id="KW-0472">Membrane</keyword>
<feature type="transmembrane region" description="Helical" evidence="2">
    <location>
        <begin position="172"/>
        <end position="188"/>
    </location>
</feature>
<feature type="domain" description="Choline/carnitine acyltransferase" evidence="3">
    <location>
        <begin position="1"/>
        <end position="149"/>
    </location>
</feature>
<comment type="similarity">
    <text evidence="1">Belongs to the carnitine/choline acetyltransferase family.</text>
</comment>
<reference evidence="5" key="1">
    <citation type="submission" date="2011-07" db="EMBL/GenBank/DDBJ databases">
        <authorList>
            <consortium name="Caenorhabditis brenneri Sequencing and Analysis Consortium"/>
            <person name="Wilson R.K."/>
        </authorList>
    </citation>
    <scope>NUCLEOTIDE SEQUENCE [LARGE SCALE GENOMIC DNA]</scope>
    <source>
        <strain evidence="5">PB2801</strain>
    </source>
</reference>
<accession>G0P0K4</accession>
<dbReference type="SUPFAM" id="SSF52777">
    <property type="entry name" value="CoA-dependent acyltransferases"/>
    <property type="match status" value="1"/>
</dbReference>
<dbReference type="GO" id="GO:0005739">
    <property type="term" value="C:mitochondrion"/>
    <property type="evidence" value="ECO:0007669"/>
    <property type="project" value="TreeGrafter"/>
</dbReference>
<evidence type="ECO:0000256" key="2">
    <source>
        <dbReference type="SAM" id="Phobius"/>
    </source>
</evidence>
<evidence type="ECO:0000256" key="1">
    <source>
        <dbReference type="ARBA" id="ARBA00005232"/>
    </source>
</evidence>
<dbReference type="GO" id="GO:0004095">
    <property type="term" value="F:carnitine O-palmitoyltransferase activity"/>
    <property type="evidence" value="ECO:0007669"/>
    <property type="project" value="TreeGrafter"/>
</dbReference>
<dbReference type="HOGENOM" id="CLU_1429170_0_0_1"/>
<dbReference type="EMBL" id="GL380001">
    <property type="protein sequence ID" value="EGT41775.1"/>
    <property type="molecule type" value="Genomic_DNA"/>
</dbReference>
<evidence type="ECO:0000313" key="5">
    <source>
        <dbReference type="Proteomes" id="UP000008068"/>
    </source>
</evidence>
<dbReference type="Gene3D" id="3.30.559.10">
    <property type="entry name" value="Chloramphenicol acetyltransferase-like domain"/>
    <property type="match status" value="1"/>
</dbReference>
<dbReference type="InParanoid" id="G0P0K4"/>
<dbReference type="GO" id="GO:0006631">
    <property type="term" value="P:fatty acid metabolic process"/>
    <property type="evidence" value="ECO:0007669"/>
    <property type="project" value="TreeGrafter"/>
</dbReference>
<protein>
    <recommendedName>
        <fullName evidence="3">Choline/carnitine acyltransferase domain-containing protein</fullName>
    </recommendedName>
</protein>
<keyword evidence="2" id="KW-1133">Transmembrane helix</keyword>
<dbReference type="GO" id="GO:0009437">
    <property type="term" value="P:carnitine metabolic process"/>
    <property type="evidence" value="ECO:0007669"/>
    <property type="project" value="TreeGrafter"/>
</dbReference>
<sequence length="190" mass="22053">MTLQYTYSKNQRQSFLTYEASMTRLFREGHTETVGSCTVQSFEFVRSMLDKSKTPQERLQLLCKACDKHQELYKDAMCGQGVNRHLFALYVIKRFSEEESPFFDNIFPGTYLLFTSQTQKDQCEADAKGLSDEVRLIIAGEGFGPVADQWCCLQCCRRENTLVPEQSRVQRMANIIIIEILFVFMVIFDF</sequence>
<keyword evidence="5" id="KW-1185">Reference proteome</keyword>
<evidence type="ECO:0000259" key="3">
    <source>
        <dbReference type="Pfam" id="PF00755"/>
    </source>
</evidence>
<keyword evidence="2" id="KW-0812">Transmembrane</keyword>
<dbReference type="PANTHER" id="PTHR22589">
    <property type="entry name" value="CARNITINE O-ACYLTRANSFERASE"/>
    <property type="match status" value="1"/>
</dbReference>
<gene>
    <name evidence="4" type="ORF">CAEBREN_24110</name>
</gene>
<dbReference type="Proteomes" id="UP000008068">
    <property type="component" value="Unassembled WGS sequence"/>
</dbReference>
<proteinExistence type="inferred from homology"/>
<dbReference type="STRING" id="135651.G0P0K4"/>
<organism evidence="5">
    <name type="scientific">Caenorhabditis brenneri</name>
    <name type="common">Nematode worm</name>
    <dbReference type="NCBI Taxonomy" id="135651"/>
    <lineage>
        <taxon>Eukaryota</taxon>
        <taxon>Metazoa</taxon>
        <taxon>Ecdysozoa</taxon>
        <taxon>Nematoda</taxon>
        <taxon>Chromadorea</taxon>
        <taxon>Rhabditida</taxon>
        <taxon>Rhabditina</taxon>
        <taxon>Rhabditomorpha</taxon>
        <taxon>Rhabditoidea</taxon>
        <taxon>Rhabditidae</taxon>
        <taxon>Peloderinae</taxon>
        <taxon>Caenorhabditis</taxon>
    </lineage>
</organism>
<dbReference type="eggNOG" id="KOG3716">
    <property type="taxonomic scope" value="Eukaryota"/>
</dbReference>
<dbReference type="Pfam" id="PF00755">
    <property type="entry name" value="Carn_acyltransf"/>
    <property type="match status" value="1"/>
</dbReference>
<dbReference type="InterPro" id="IPR000542">
    <property type="entry name" value="Carn_acyl_trans"/>
</dbReference>
<name>G0P0K4_CAEBE</name>
<evidence type="ECO:0000313" key="4">
    <source>
        <dbReference type="EMBL" id="EGT41775.1"/>
    </source>
</evidence>
<dbReference type="InterPro" id="IPR039551">
    <property type="entry name" value="Cho/carn_acyl_trans"/>
</dbReference>